<comment type="similarity">
    <text evidence="1">Belongs to the APC10 family.</text>
</comment>
<dbReference type="InterPro" id="IPR016901">
    <property type="entry name" value="APC10/Doc1"/>
</dbReference>
<dbReference type="EnsemblPlants" id="AET1Gv20994600.3">
    <property type="protein sequence ID" value="AET1Gv20994600.3"/>
    <property type="gene ID" value="AET1Gv20994600"/>
</dbReference>
<keyword evidence="5" id="KW-0131">Cell cycle</keyword>
<sequence length="71" mass="7618">MKGCPELSVEGDMREMAKTAAWSVSSCKPGNGVASLRDDSLDTYWQSAPPTHPPRLPPSKSLLFLSRGITG</sequence>
<dbReference type="InterPro" id="IPR008979">
    <property type="entry name" value="Galactose-bd-like_sf"/>
</dbReference>
<dbReference type="GO" id="GO:0051301">
    <property type="term" value="P:cell division"/>
    <property type="evidence" value="ECO:0007669"/>
    <property type="project" value="UniProtKB-KW"/>
</dbReference>
<dbReference type="GO" id="GO:0005680">
    <property type="term" value="C:anaphase-promoting complex"/>
    <property type="evidence" value="ECO:0007669"/>
    <property type="project" value="InterPro"/>
</dbReference>
<evidence type="ECO:0000259" key="6">
    <source>
        <dbReference type="PROSITE" id="PS51284"/>
    </source>
</evidence>
<reference evidence="8" key="2">
    <citation type="journal article" date="2017" name="Nat. Plants">
        <title>The Aegilops tauschii genome reveals multiple impacts of transposons.</title>
        <authorList>
            <person name="Zhao G."/>
            <person name="Zou C."/>
            <person name="Li K."/>
            <person name="Wang K."/>
            <person name="Li T."/>
            <person name="Gao L."/>
            <person name="Zhang X."/>
            <person name="Wang H."/>
            <person name="Yang Z."/>
            <person name="Liu X."/>
            <person name="Jiang W."/>
            <person name="Mao L."/>
            <person name="Kong X."/>
            <person name="Jiao Y."/>
            <person name="Jia J."/>
        </authorList>
    </citation>
    <scope>NUCLEOTIDE SEQUENCE [LARGE SCALE GENOMIC DNA]</scope>
    <source>
        <strain evidence="8">cv. AL8/78</strain>
    </source>
</reference>
<evidence type="ECO:0000256" key="1">
    <source>
        <dbReference type="ARBA" id="ARBA00006762"/>
    </source>
</evidence>
<reference evidence="7" key="4">
    <citation type="submission" date="2019-03" db="UniProtKB">
        <authorList>
            <consortium name="EnsemblPlants"/>
        </authorList>
    </citation>
    <scope>IDENTIFICATION</scope>
</reference>
<dbReference type="AlphaFoldDB" id="A0A453A0D0"/>
<keyword evidence="8" id="KW-1185">Reference proteome</keyword>
<evidence type="ECO:0000256" key="4">
    <source>
        <dbReference type="ARBA" id="ARBA00022786"/>
    </source>
</evidence>
<dbReference type="PANTHER" id="PTHR12936">
    <property type="entry name" value="ANAPHASE-PROMOTING COMPLEX 10"/>
    <property type="match status" value="1"/>
</dbReference>
<protein>
    <recommendedName>
        <fullName evidence="6">DOC domain-containing protein</fullName>
    </recommendedName>
</protein>
<dbReference type="PROSITE" id="PS51284">
    <property type="entry name" value="DOC"/>
    <property type="match status" value="1"/>
</dbReference>
<dbReference type="Gene3D" id="2.60.120.260">
    <property type="entry name" value="Galactose-binding domain-like"/>
    <property type="match status" value="1"/>
</dbReference>
<evidence type="ECO:0000313" key="7">
    <source>
        <dbReference type="EnsemblPlants" id="AET1Gv20994600.3"/>
    </source>
</evidence>
<keyword evidence="4" id="KW-0833">Ubl conjugation pathway</keyword>
<feature type="domain" description="DOC" evidence="6">
    <location>
        <begin position="1"/>
        <end position="71"/>
    </location>
</feature>
<evidence type="ECO:0000256" key="5">
    <source>
        <dbReference type="ARBA" id="ARBA00023306"/>
    </source>
</evidence>
<dbReference type="InterPro" id="IPR004939">
    <property type="entry name" value="APC_su10/DOC_dom"/>
</dbReference>
<evidence type="ECO:0000256" key="3">
    <source>
        <dbReference type="ARBA" id="ARBA00022776"/>
    </source>
</evidence>
<accession>A0A453A0D0</accession>
<dbReference type="GO" id="GO:0070979">
    <property type="term" value="P:protein K11-linked ubiquitination"/>
    <property type="evidence" value="ECO:0007669"/>
    <property type="project" value="TreeGrafter"/>
</dbReference>
<dbReference type="Proteomes" id="UP000015105">
    <property type="component" value="Chromosome 1D"/>
</dbReference>
<dbReference type="Pfam" id="PF03256">
    <property type="entry name" value="ANAPC10"/>
    <property type="match status" value="1"/>
</dbReference>
<reference evidence="8" key="1">
    <citation type="journal article" date="2014" name="Science">
        <title>Ancient hybridizations among the ancestral genomes of bread wheat.</title>
        <authorList>
            <consortium name="International Wheat Genome Sequencing Consortium,"/>
            <person name="Marcussen T."/>
            <person name="Sandve S.R."/>
            <person name="Heier L."/>
            <person name="Spannagl M."/>
            <person name="Pfeifer M."/>
            <person name="Jakobsen K.S."/>
            <person name="Wulff B.B."/>
            <person name="Steuernagel B."/>
            <person name="Mayer K.F."/>
            <person name="Olsen O.A."/>
        </authorList>
    </citation>
    <scope>NUCLEOTIDE SEQUENCE [LARGE SCALE GENOMIC DNA]</scope>
    <source>
        <strain evidence="8">cv. AL8/78</strain>
    </source>
</reference>
<keyword evidence="2" id="KW-0132">Cell division</keyword>
<name>A0A453A0D0_AEGTS</name>
<organism evidence="7 8">
    <name type="scientific">Aegilops tauschii subsp. strangulata</name>
    <name type="common">Goatgrass</name>
    <dbReference type="NCBI Taxonomy" id="200361"/>
    <lineage>
        <taxon>Eukaryota</taxon>
        <taxon>Viridiplantae</taxon>
        <taxon>Streptophyta</taxon>
        <taxon>Embryophyta</taxon>
        <taxon>Tracheophyta</taxon>
        <taxon>Spermatophyta</taxon>
        <taxon>Magnoliopsida</taxon>
        <taxon>Liliopsida</taxon>
        <taxon>Poales</taxon>
        <taxon>Poaceae</taxon>
        <taxon>BOP clade</taxon>
        <taxon>Pooideae</taxon>
        <taxon>Triticodae</taxon>
        <taxon>Triticeae</taxon>
        <taxon>Triticinae</taxon>
        <taxon>Aegilops</taxon>
    </lineage>
</organism>
<evidence type="ECO:0000256" key="2">
    <source>
        <dbReference type="ARBA" id="ARBA00022618"/>
    </source>
</evidence>
<proteinExistence type="inferred from homology"/>
<dbReference type="PANTHER" id="PTHR12936:SF0">
    <property type="entry name" value="ANAPHASE-PROMOTING COMPLEX SUBUNIT 10"/>
    <property type="match status" value="1"/>
</dbReference>
<dbReference type="SUPFAM" id="SSF49785">
    <property type="entry name" value="Galactose-binding domain-like"/>
    <property type="match status" value="1"/>
</dbReference>
<dbReference type="GO" id="GO:0031145">
    <property type="term" value="P:anaphase-promoting complex-dependent catabolic process"/>
    <property type="evidence" value="ECO:0007669"/>
    <property type="project" value="InterPro"/>
</dbReference>
<reference evidence="7" key="5">
    <citation type="journal article" date="2021" name="G3 (Bethesda)">
        <title>Aegilops tauschii genome assembly Aet v5.0 features greater sequence contiguity and improved annotation.</title>
        <authorList>
            <person name="Wang L."/>
            <person name="Zhu T."/>
            <person name="Rodriguez J.C."/>
            <person name="Deal K.R."/>
            <person name="Dubcovsky J."/>
            <person name="McGuire P.E."/>
            <person name="Lux T."/>
            <person name="Spannagl M."/>
            <person name="Mayer K.F.X."/>
            <person name="Baldrich P."/>
            <person name="Meyers B.C."/>
            <person name="Huo N."/>
            <person name="Gu Y.Q."/>
            <person name="Zhou H."/>
            <person name="Devos K.M."/>
            <person name="Bennetzen J.L."/>
            <person name="Unver T."/>
            <person name="Budak H."/>
            <person name="Gulick P.J."/>
            <person name="Galiba G."/>
            <person name="Kalapos B."/>
            <person name="Nelson D.R."/>
            <person name="Li P."/>
            <person name="You F.M."/>
            <person name="Luo M.C."/>
            <person name="Dvorak J."/>
        </authorList>
    </citation>
    <scope>NUCLEOTIDE SEQUENCE [LARGE SCALE GENOMIC DNA]</scope>
    <source>
        <strain evidence="7">cv. AL8/78</strain>
    </source>
</reference>
<reference evidence="7" key="3">
    <citation type="journal article" date="2017" name="Nature">
        <title>Genome sequence of the progenitor of the wheat D genome Aegilops tauschii.</title>
        <authorList>
            <person name="Luo M.C."/>
            <person name="Gu Y.Q."/>
            <person name="Puiu D."/>
            <person name="Wang H."/>
            <person name="Twardziok S.O."/>
            <person name="Deal K.R."/>
            <person name="Huo N."/>
            <person name="Zhu T."/>
            <person name="Wang L."/>
            <person name="Wang Y."/>
            <person name="McGuire P.E."/>
            <person name="Liu S."/>
            <person name="Long H."/>
            <person name="Ramasamy R.K."/>
            <person name="Rodriguez J.C."/>
            <person name="Van S.L."/>
            <person name="Yuan L."/>
            <person name="Wang Z."/>
            <person name="Xia Z."/>
            <person name="Xiao L."/>
            <person name="Anderson O.D."/>
            <person name="Ouyang S."/>
            <person name="Liang Y."/>
            <person name="Zimin A.V."/>
            <person name="Pertea G."/>
            <person name="Qi P."/>
            <person name="Bennetzen J.L."/>
            <person name="Dai X."/>
            <person name="Dawson M.W."/>
            <person name="Muller H.G."/>
            <person name="Kugler K."/>
            <person name="Rivarola-Duarte L."/>
            <person name="Spannagl M."/>
            <person name="Mayer K.F.X."/>
            <person name="Lu F.H."/>
            <person name="Bevan M.W."/>
            <person name="Leroy P."/>
            <person name="Li P."/>
            <person name="You F.M."/>
            <person name="Sun Q."/>
            <person name="Liu Z."/>
            <person name="Lyons E."/>
            <person name="Wicker T."/>
            <person name="Salzberg S.L."/>
            <person name="Devos K.M."/>
            <person name="Dvorak J."/>
        </authorList>
    </citation>
    <scope>NUCLEOTIDE SEQUENCE [LARGE SCALE GENOMIC DNA]</scope>
    <source>
        <strain evidence="7">cv. AL8/78</strain>
    </source>
</reference>
<evidence type="ECO:0000313" key="8">
    <source>
        <dbReference type="Proteomes" id="UP000015105"/>
    </source>
</evidence>
<dbReference type="Gramene" id="AET1Gv20994600.3">
    <property type="protein sequence ID" value="AET1Gv20994600.3"/>
    <property type="gene ID" value="AET1Gv20994600"/>
</dbReference>
<keyword evidence="3" id="KW-0498">Mitosis</keyword>